<dbReference type="STRING" id="471856.Jden_1348"/>
<dbReference type="InterPro" id="IPR013708">
    <property type="entry name" value="Shikimate_DH-bd_N"/>
</dbReference>
<evidence type="ECO:0000259" key="3">
    <source>
        <dbReference type="Pfam" id="PF08501"/>
    </source>
</evidence>
<dbReference type="InterPro" id="IPR036291">
    <property type="entry name" value="NAD(P)-bd_dom_sf"/>
</dbReference>
<dbReference type="GO" id="GO:0009423">
    <property type="term" value="P:chorismate biosynthetic process"/>
    <property type="evidence" value="ECO:0007669"/>
    <property type="project" value="TreeGrafter"/>
</dbReference>
<dbReference type="GO" id="GO:0005829">
    <property type="term" value="C:cytosol"/>
    <property type="evidence" value="ECO:0007669"/>
    <property type="project" value="TreeGrafter"/>
</dbReference>
<evidence type="ECO:0000313" key="5">
    <source>
        <dbReference type="EMBL" id="ACV09004.1"/>
    </source>
</evidence>
<dbReference type="HOGENOM" id="CLU_044063_0_0_11"/>
<dbReference type="Pfam" id="PF18317">
    <property type="entry name" value="SDH_C"/>
    <property type="match status" value="1"/>
</dbReference>
<name>C7R4E7_JONDD</name>
<dbReference type="SUPFAM" id="SSF53223">
    <property type="entry name" value="Aminoacid dehydrogenase-like, N-terminal domain"/>
    <property type="match status" value="1"/>
</dbReference>
<dbReference type="Gene3D" id="3.40.50.720">
    <property type="entry name" value="NAD(P)-binding Rossmann-like Domain"/>
    <property type="match status" value="1"/>
</dbReference>
<protein>
    <submittedName>
        <fullName evidence="5">Shikimate dehydrogenase substrate binding domain protein</fullName>
    </submittedName>
</protein>
<dbReference type="NCBIfam" id="NF001311">
    <property type="entry name" value="PRK00258.1-3"/>
    <property type="match status" value="1"/>
</dbReference>
<dbReference type="GO" id="GO:0050661">
    <property type="term" value="F:NADP binding"/>
    <property type="evidence" value="ECO:0007669"/>
    <property type="project" value="TreeGrafter"/>
</dbReference>
<dbReference type="GO" id="GO:0004764">
    <property type="term" value="F:shikimate 3-dehydrogenase (NADP+) activity"/>
    <property type="evidence" value="ECO:0007669"/>
    <property type="project" value="InterPro"/>
</dbReference>
<reference evidence="5 6" key="1">
    <citation type="journal article" date="2009" name="Stand. Genomic Sci.">
        <title>Complete genome sequence of Jonesia denitrificans type strain (Prevot 55134).</title>
        <authorList>
            <person name="Pukall R."/>
            <person name="Gehrich-Schroter G."/>
            <person name="Lapidus A."/>
            <person name="Nolan M."/>
            <person name="Glavina Del Rio T."/>
            <person name="Lucas S."/>
            <person name="Chen F."/>
            <person name="Tice H."/>
            <person name="Pitluck S."/>
            <person name="Cheng J.F."/>
            <person name="Copeland A."/>
            <person name="Saunders E."/>
            <person name="Brettin T."/>
            <person name="Detter J.C."/>
            <person name="Bruce D."/>
            <person name="Goodwin L."/>
            <person name="Pati A."/>
            <person name="Ivanova N."/>
            <person name="Mavromatis K."/>
            <person name="Ovchinnikova G."/>
            <person name="Chen A."/>
            <person name="Palaniappan K."/>
            <person name="Land M."/>
            <person name="Hauser L."/>
            <person name="Chang Y.J."/>
            <person name="Jeffries C.D."/>
            <person name="Chain P."/>
            <person name="Goker M."/>
            <person name="Bristow J."/>
            <person name="Eisen J.A."/>
            <person name="Markowitz V."/>
            <person name="Hugenholtz P."/>
            <person name="Kyrpides N.C."/>
            <person name="Klenk H.P."/>
            <person name="Han C."/>
        </authorList>
    </citation>
    <scope>NUCLEOTIDE SEQUENCE [LARGE SCALE GENOMIC DNA]</scope>
    <source>
        <strain evidence="6">ATCC 14870 / DSM 20603 / BCRC 15368 / CIP 55.134 / JCM 11481 / NBRC 15587 / NCTC 10816 / Prevot 55134</strain>
    </source>
</reference>
<keyword evidence="2" id="KW-0057">Aromatic amino acid biosynthesis</keyword>
<evidence type="ECO:0000256" key="2">
    <source>
        <dbReference type="ARBA" id="ARBA00023141"/>
    </source>
</evidence>
<dbReference type="Proteomes" id="UP000000628">
    <property type="component" value="Chromosome"/>
</dbReference>
<dbReference type="InterPro" id="IPR041121">
    <property type="entry name" value="SDH_C"/>
</dbReference>
<organism evidence="5 6">
    <name type="scientific">Jonesia denitrificans (strain ATCC 14870 / DSM 20603 / BCRC 15368 / CIP 55.134 / JCM 11481 / NBRC 15587 / NCTC 10816 / Prevot 55134)</name>
    <name type="common">Listeria denitrificans</name>
    <dbReference type="NCBI Taxonomy" id="471856"/>
    <lineage>
        <taxon>Bacteria</taxon>
        <taxon>Bacillati</taxon>
        <taxon>Actinomycetota</taxon>
        <taxon>Actinomycetes</taxon>
        <taxon>Micrococcales</taxon>
        <taxon>Jonesiaceae</taxon>
        <taxon>Jonesia</taxon>
    </lineage>
</organism>
<keyword evidence="2" id="KW-0028">Amino-acid biosynthesis</keyword>
<evidence type="ECO:0000259" key="4">
    <source>
        <dbReference type="Pfam" id="PF18317"/>
    </source>
</evidence>
<dbReference type="AlphaFoldDB" id="C7R4E7"/>
<dbReference type="InterPro" id="IPR046346">
    <property type="entry name" value="Aminoacid_DH-like_N_sf"/>
</dbReference>
<evidence type="ECO:0000313" key="6">
    <source>
        <dbReference type="Proteomes" id="UP000000628"/>
    </source>
</evidence>
<accession>C7R4E7</accession>
<feature type="domain" description="Shikimate dehydrogenase substrate binding N-terminal" evidence="3">
    <location>
        <begin position="7"/>
        <end position="88"/>
    </location>
</feature>
<dbReference type="Pfam" id="PF08501">
    <property type="entry name" value="Shikimate_dh_N"/>
    <property type="match status" value="1"/>
</dbReference>
<dbReference type="OrthoDB" id="9776868at2"/>
<dbReference type="PANTHER" id="PTHR21089">
    <property type="entry name" value="SHIKIMATE DEHYDROGENASE"/>
    <property type="match status" value="1"/>
</dbReference>
<dbReference type="PANTHER" id="PTHR21089:SF1">
    <property type="entry name" value="BIFUNCTIONAL 3-DEHYDROQUINATE DEHYDRATASE_SHIKIMATE DEHYDROGENASE, CHLOROPLASTIC"/>
    <property type="match status" value="1"/>
</dbReference>
<dbReference type="InterPro" id="IPR022893">
    <property type="entry name" value="Shikimate_DH_fam"/>
</dbReference>
<evidence type="ECO:0000256" key="1">
    <source>
        <dbReference type="ARBA" id="ARBA00004871"/>
    </source>
</evidence>
<dbReference type="eggNOG" id="COG0169">
    <property type="taxonomic scope" value="Bacteria"/>
</dbReference>
<comment type="pathway">
    <text evidence="1">Metabolic intermediate biosynthesis; chorismate biosynthesis; chorismate from D-erythrose 4-phosphate and phosphoenolpyruvate: step 4/7.</text>
</comment>
<keyword evidence="6" id="KW-1185">Reference proteome</keyword>
<dbReference type="EMBL" id="CP001706">
    <property type="protein sequence ID" value="ACV09004.1"/>
    <property type="molecule type" value="Genomic_DNA"/>
</dbReference>
<dbReference type="GO" id="GO:0009073">
    <property type="term" value="P:aromatic amino acid family biosynthetic process"/>
    <property type="evidence" value="ECO:0007669"/>
    <property type="project" value="UniProtKB-KW"/>
</dbReference>
<dbReference type="KEGG" id="jde:Jden_1348"/>
<dbReference type="SUPFAM" id="SSF51735">
    <property type="entry name" value="NAD(P)-binding Rossmann-fold domains"/>
    <property type="match status" value="1"/>
</dbReference>
<sequence length="276" mass="29218">MTSLAAVLGHPISHSLSPVLHQSAYDALGLDWRYEHHDVDRDELAGFLATLGEQWRGLSLTMPLKHEIFQHLDFVDPLAEVTGSVNTVMIQRTGARRTLTGANTDVQGIVDALAEAGAVTATTSVVVGAGATASSALAALAQLGDANPTVLVRSLARTAVLRQAAQRMGVTPTFHVLDDAWESILSADVVVSTLPPHAADPIAEHIGKRKIRINGALLDVAYDPRPTALTTAWTTLGGRCVTGERMLLHQAAAQVHLMTGRTAPLDVMDQALSNAL</sequence>
<dbReference type="GO" id="GO:0019632">
    <property type="term" value="P:shikimate metabolic process"/>
    <property type="evidence" value="ECO:0007669"/>
    <property type="project" value="TreeGrafter"/>
</dbReference>
<gene>
    <name evidence="5" type="ordered locus">Jden_1348</name>
</gene>
<dbReference type="Gene3D" id="3.40.50.10860">
    <property type="entry name" value="Leucine Dehydrogenase, chain A, domain 1"/>
    <property type="match status" value="1"/>
</dbReference>
<proteinExistence type="predicted"/>
<dbReference type="RefSeq" id="WP_015771632.1">
    <property type="nucleotide sequence ID" value="NC_013174.1"/>
</dbReference>
<feature type="domain" description="SDH C-terminal" evidence="4">
    <location>
        <begin position="243"/>
        <end position="272"/>
    </location>
</feature>